<feature type="chain" id="PRO_5029609188" description="SCP domain-containing protein" evidence="1">
    <location>
        <begin position="26"/>
        <end position="203"/>
    </location>
</feature>
<feature type="domain" description="SCP" evidence="2">
    <location>
        <begin position="100"/>
        <end position="193"/>
    </location>
</feature>
<sequence length="203" mass="22678">MKLSTKMMLKSLTILLLYLVVISEAADPKCCIDLHGGCSEIASWMCDHQGIKPICPATCKLCHVSAPPYQNNRITTSKRKVDTVKRLCASEQNKYAGVNLEFHYRMSYYAQLYAEYMVKNGLTSKHDCMKRFNFPGLTTMVGNLNAFQEDQDLGKALKLSIKAWYNSGSNMKNAMTDSQYVGCGAASNGKITRVVSWYGNAQK</sequence>
<organism evidence="3 4">
    <name type="scientific">Clytia hemisphaerica</name>
    <dbReference type="NCBI Taxonomy" id="252671"/>
    <lineage>
        <taxon>Eukaryota</taxon>
        <taxon>Metazoa</taxon>
        <taxon>Cnidaria</taxon>
        <taxon>Hydrozoa</taxon>
        <taxon>Hydroidolina</taxon>
        <taxon>Leptothecata</taxon>
        <taxon>Obeliida</taxon>
        <taxon>Clytiidae</taxon>
        <taxon>Clytia</taxon>
    </lineage>
</organism>
<proteinExistence type="predicted"/>
<name>A0A7M5UN47_9CNID</name>
<dbReference type="InterPro" id="IPR014044">
    <property type="entry name" value="CAP_dom"/>
</dbReference>
<evidence type="ECO:0000313" key="3">
    <source>
        <dbReference type="EnsemblMetazoa" id="CLYHEMP012645.1"/>
    </source>
</evidence>
<dbReference type="GeneID" id="136815193"/>
<dbReference type="EnsemblMetazoa" id="CLYHEMT012645.1">
    <property type="protein sequence ID" value="CLYHEMP012645.1"/>
    <property type="gene ID" value="CLYHEMG012645"/>
</dbReference>
<evidence type="ECO:0000256" key="1">
    <source>
        <dbReference type="SAM" id="SignalP"/>
    </source>
</evidence>
<dbReference type="SUPFAM" id="SSF55797">
    <property type="entry name" value="PR-1-like"/>
    <property type="match status" value="1"/>
</dbReference>
<dbReference type="RefSeq" id="XP_066927745.1">
    <property type="nucleotide sequence ID" value="XM_067071644.1"/>
</dbReference>
<keyword evidence="1" id="KW-0732">Signal</keyword>
<dbReference type="InterPro" id="IPR035940">
    <property type="entry name" value="CAP_sf"/>
</dbReference>
<keyword evidence="4" id="KW-1185">Reference proteome</keyword>
<evidence type="ECO:0000313" key="4">
    <source>
        <dbReference type="Proteomes" id="UP000594262"/>
    </source>
</evidence>
<dbReference type="AlphaFoldDB" id="A0A7M5UN47"/>
<protein>
    <recommendedName>
        <fullName evidence="2">SCP domain-containing protein</fullName>
    </recommendedName>
</protein>
<evidence type="ECO:0000259" key="2">
    <source>
        <dbReference type="Pfam" id="PF00188"/>
    </source>
</evidence>
<feature type="signal peptide" evidence="1">
    <location>
        <begin position="1"/>
        <end position="25"/>
    </location>
</feature>
<dbReference type="Pfam" id="PF00188">
    <property type="entry name" value="CAP"/>
    <property type="match status" value="1"/>
</dbReference>
<dbReference type="Proteomes" id="UP000594262">
    <property type="component" value="Unplaced"/>
</dbReference>
<reference evidence="3" key="1">
    <citation type="submission" date="2021-01" db="UniProtKB">
        <authorList>
            <consortium name="EnsemblMetazoa"/>
        </authorList>
    </citation>
    <scope>IDENTIFICATION</scope>
</reference>
<accession>A0A7M5UN47</accession>